<dbReference type="Proteomes" id="UP000572635">
    <property type="component" value="Unassembled WGS sequence"/>
</dbReference>
<protein>
    <submittedName>
        <fullName evidence="2">Uncharacterized protein</fullName>
    </submittedName>
</protein>
<name>A0A7W8QQ64_9ACTN</name>
<dbReference type="EMBL" id="JACHDB010000001">
    <property type="protein sequence ID" value="MBB5434582.1"/>
    <property type="molecule type" value="Genomic_DNA"/>
</dbReference>
<gene>
    <name evidence="2" type="ORF">HDA36_004666</name>
</gene>
<dbReference type="AlphaFoldDB" id="A0A7W8QQ64"/>
<comment type="caution">
    <text evidence="2">The sequence shown here is derived from an EMBL/GenBank/DDBJ whole genome shotgun (WGS) entry which is preliminary data.</text>
</comment>
<evidence type="ECO:0000313" key="3">
    <source>
        <dbReference type="Proteomes" id="UP000572635"/>
    </source>
</evidence>
<proteinExistence type="predicted"/>
<keyword evidence="3" id="KW-1185">Reference proteome</keyword>
<organism evidence="2 3">
    <name type="scientific">Nocardiopsis composta</name>
    <dbReference type="NCBI Taxonomy" id="157465"/>
    <lineage>
        <taxon>Bacteria</taxon>
        <taxon>Bacillati</taxon>
        <taxon>Actinomycetota</taxon>
        <taxon>Actinomycetes</taxon>
        <taxon>Streptosporangiales</taxon>
        <taxon>Nocardiopsidaceae</taxon>
        <taxon>Nocardiopsis</taxon>
    </lineage>
</organism>
<sequence length="39" mass="4243">MTRRAAGPPATARGAPGPAPHARKQRQPRQHTSTREGQR</sequence>
<reference evidence="2 3" key="1">
    <citation type="submission" date="2020-08" db="EMBL/GenBank/DDBJ databases">
        <title>Sequencing the genomes of 1000 actinobacteria strains.</title>
        <authorList>
            <person name="Klenk H.-P."/>
        </authorList>
    </citation>
    <scope>NUCLEOTIDE SEQUENCE [LARGE SCALE GENOMIC DNA]</scope>
    <source>
        <strain evidence="2 3">DSM 44551</strain>
    </source>
</reference>
<evidence type="ECO:0000313" key="2">
    <source>
        <dbReference type="EMBL" id="MBB5434582.1"/>
    </source>
</evidence>
<accession>A0A7W8QQ64</accession>
<feature type="compositionally biased region" description="Low complexity" evidence="1">
    <location>
        <begin position="1"/>
        <end position="16"/>
    </location>
</feature>
<evidence type="ECO:0000256" key="1">
    <source>
        <dbReference type="SAM" id="MobiDB-lite"/>
    </source>
</evidence>
<feature type="region of interest" description="Disordered" evidence="1">
    <location>
        <begin position="1"/>
        <end position="39"/>
    </location>
</feature>